<reference evidence="2 3" key="2">
    <citation type="journal article" date="2016" name="Genome Announc.">
        <title>Complete Genome Sequence of Sphingopyxis macrogoltabida Strain 203N (NBRC 111659), a Polyethylene Glycol Degrader.</title>
        <authorList>
            <person name="Ohtsubo Y."/>
            <person name="Nonoyama S."/>
            <person name="Nagata Y."/>
            <person name="Numata M."/>
            <person name="Tsuchikane K."/>
            <person name="Hosoyama A."/>
            <person name="Yamazoe A."/>
            <person name="Tsuda M."/>
            <person name="Fujita N."/>
            <person name="Kawai F."/>
        </authorList>
    </citation>
    <scope>NUCLEOTIDE SEQUENCE [LARGE SCALE GENOMIC DNA]</scope>
    <source>
        <strain evidence="2 3">203N</strain>
    </source>
</reference>
<accession>A0AAC9AVG2</accession>
<gene>
    <name evidence="2" type="ORF">ATM17_12645</name>
</gene>
<name>A0AAC9AVG2_SPHMC</name>
<sequence>MMDVVDETLREWRRSAFVYGQSDCMLSIGQYLARTGHRDVTGQFLSQYSTAEGAEAQMAAHGGIPGLLALAGAVVKTGAPSRGDVLEIAYDDGSIGGLCTGDSAAVRLERGVVELKLRFLTILGVWAGSA</sequence>
<organism evidence="2 3">
    <name type="scientific">Sphingopyxis macrogoltabida</name>
    <name type="common">Sphingomonas macrogoltabidus</name>
    <dbReference type="NCBI Taxonomy" id="33050"/>
    <lineage>
        <taxon>Bacteria</taxon>
        <taxon>Pseudomonadati</taxon>
        <taxon>Pseudomonadota</taxon>
        <taxon>Alphaproteobacteria</taxon>
        <taxon>Sphingomonadales</taxon>
        <taxon>Sphingomonadaceae</taxon>
        <taxon>Sphingopyxis</taxon>
    </lineage>
</organism>
<dbReference type="Proteomes" id="UP000076088">
    <property type="component" value="Chromosome"/>
</dbReference>
<dbReference type="InterPro" id="IPR053802">
    <property type="entry name" value="DUF6950"/>
</dbReference>
<evidence type="ECO:0000313" key="3">
    <source>
        <dbReference type="Proteomes" id="UP000076088"/>
    </source>
</evidence>
<evidence type="ECO:0000259" key="1">
    <source>
        <dbReference type="Pfam" id="PF22262"/>
    </source>
</evidence>
<feature type="domain" description="DUF6950" evidence="1">
    <location>
        <begin position="6"/>
        <end position="118"/>
    </location>
</feature>
<proteinExistence type="predicted"/>
<dbReference type="EMBL" id="CP013344">
    <property type="protein sequence ID" value="AMU89884.1"/>
    <property type="molecule type" value="Genomic_DNA"/>
</dbReference>
<evidence type="ECO:0000313" key="2">
    <source>
        <dbReference type="EMBL" id="AMU89884.1"/>
    </source>
</evidence>
<dbReference type="Pfam" id="PF22262">
    <property type="entry name" value="DUF6950"/>
    <property type="match status" value="1"/>
</dbReference>
<reference evidence="3" key="1">
    <citation type="submission" date="2015-11" db="EMBL/GenBank/DDBJ databases">
        <title>Complete genome sequence of a polyethylene-glycol degrader Sphingopyxis macrogoltabida 203N (NBRC 111659).</title>
        <authorList>
            <person name="Yoshiyuki O."/>
            <person name="Shouta N."/>
            <person name="Nagata Y."/>
            <person name="Numata M."/>
            <person name="Tsuchikane K."/>
            <person name="Hosoyama A."/>
            <person name="Yamazoe A."/>
            <person name="Tsuda M."/>
            <person name="Fujita N."/>
            <person name="Kawai F."/>
        </authorList>
    </citation>
    <scope>NUCLEOTIDE SEQUENCE [LARGE SCALE GENOMIC DNA]</scope>
    <source>
        <strain evidence="3">203N</strain>
    </source>
</reference>
<dbReference type="RefSeq" id="WP_054726338.1">
    <property type="nucleotide sequence ID" value="NZ_CP009429.1"/>
</dbReference>
<dbReference type="AlphaFoldDB" id="A0AAC9AVG2"/>
<keyword evidence="3" id="KW-1185">Reference proteome</keyword>
<protein>
    <recommendedName>
        <fullName evidence="1">DUF6950 domain-containing protein</fullName>
    </recommendedName>
</protein>